<dbReference type="InterPro" id="IPR036895">
    <property type="entry name" value="Uracil-DNA_glycosylase-like_sf"/>
</dbReference>
<dbReference type="SUPFAM" id="SSF52141">
    <property type="entry name" value="Uracil-DNA glycosylase-like"/>
    <property type="match status" value="1"/>
</dbReference>
<dbReference type="NCBIfam" id="TIGR04274">
    <property type="entry name" value="hypoxanDNAglyco"/>
    <property type="match status" value="1"/>
</dbReference>
<reference evidence="2" key="1">
    <citation type="journal article" date="2015" name="Nature">
        <title>Complex archaea that bridge the gap between prokaryotes and eukaryotes.</title>
        <authorList>
            <person name="Spang A."/>
            <person name="Saw J.H."/>
            <person name="Jorgensen S.L."/>
            <person name="Zaremba-Niedzwiedzka K."/>
            <person name="Martijn J."/>
            <person name="Lind A.E."/>
            <person name="van Eijk R."/>
            <person name="Schleper C."/>
            <person name="Guy L."/>
            <person name="Ettema T.J."/>
        </authorList>
    </citation>
    <scope>NUCLEOTIDE SEQUENCE</scope>
</reference>
<dbReference type="AlphaFoldDB" id="A0A0F9S7K0"/>
<gene>
    <name evidence="2" type="ORF">LCGC14_0553830</name>
</gene>
<dbReference type="Gene3D" id="3.40.470.10">
    <property type="entry name" value="Uracil-DNA glycosylase-like domain"/>
    <property type="match status" value="1"/>
</dbReference>
<proteinExistence type="predicted"/>
<evidence type="ECO:0000259" key="1">
    <source>
        <dbReference type="SMART" id="SM00986"/>
    </source>
</evidence>
<name>A0A0F9S7K0_9ZZZZ</name>
<evidence type="ECO:0000313" key="2">
    <source>
        <dbReference type="EMBL" id="KKN58242.1"/>
    </source>
</evidence>
<organism evidence="2">
    <name type="scientific">marine sediment metagenome</name>
    <dbReference type="NCBI Taxonomy" id="412755"/>
    <lineage>
        <taxon>unclassified sequences</taxon>
        <taxon>metagenomes</taxon>
        <taxon>ecological metagenomes</taxon>
    </lineage>
</organism>
<comment type="caution">
    <text evidence="2">The sequence shown here is derived from an EMBL/GenBank/DDBJ whole genome shotgun (WGS) entry which is preliminary data.</text>
</comment>
<dbReference type="CDD" id="cd10032">
    <property type="entry name" value="UDG-F6_HDG"/>
    <property type="match status" value="1"/>
</dbReference>
<dbReference type="Pfam" id="PF03167">
    <property type="entry name" value="UDG"/>
    <property type="match status" value="1"/>
</dbReference>
<sequence>MTNFLPLNRSFPPIADHRAKILILGSMPGVKSLEQQQYYAHPRNAFWPIMSAVFGIDRTLDYGKRCQLLVDNQVAIWDVLQACQRQGSLDQAINTASMVANDFNLFLQHHPAITKIVFNGAKAEQVFKRLVLPTLTASQKTIARLLLPSTSPAHASRSFDDKLAVWRQALID</sequence>
<accession>A0A0F9S7K0</accession>
<protein>
    <recommendedName>
        <fullName evidence="1">Uracil-DNA glycosylase-like domain-containing protein</fullName>
    </recommendedName>
</protein>
<dbReference type="InterPro" id="IPR005122">
    <property type="entry name" value="Uracil-DNA_glycosylase-like"/>
</dbReference>
<dbReference type="EMBL" id="LAZR01000769">
    <property type="protein sequence ID" value="KKN58242.1"/>
    <property type="molecule type" value="Genomic_DNA"/>
</dbReference>
<dbReference type="SMART" id="SM00986">
    <property type="entry name" value="UDG"/>
    <property type="match status" value="1"/>
</dbReference>
<dbReference type="SMART" id="SM00987">
    <property type="entry name" value="UreE_C"/>
    <property type="match status" value="1"/>
</dbReference>
<feature type="domain" description="Uracil-DNA glycosylase-like" evidence="1">
    <location>
        <begin position="12"/>
        <end position="170"/>
    </location>
</feature>
<dbReference type="InterPro" id="IPR026353">
    <property type="entry name" value="Hypoxan-DNA_Glyclase"/>
</dbReference>